<dbReference type="Pfam" id="PF06432">
    <property type="entry name" value="GPI2"/>
    <property type="match status" value="1"/>
</dbReference>
<evidence type="ECO:0000313" key="9">
    <source>
        <dbReference type="EnsemblMetazoa" id="G25360.1:cds"/>
    </source>
</evidence>
<dbReference type="PIRSF" id="PIRSF016104">
    <property type="entry name" value="GPI2"/>
    <property type="match status" value="1"/>
</dbReference>
<dbReference type="PANTHER" id="PTHR12982:SF0">
    <property type="entry name" value="PHOSPHATIDYLINOSITOL N-ACETYLGLUCOSAMINYLTRANSFERASE SUBUNIT C"/>
    <property type="match status" value="1"/>
</dbReference>
<comment type="subcellular location">
    <subcellularLocation>
        <location evidence="1">Membrane</location>
        <topology evidence="1">Multi-pass membrane protein</topology>
    </subcellularLocation>
</comment>
<evidence type="ECO:0000256" key="7">
    <source>
        <dbReference type="ARBA" id="ARBA00023136"/>
    </source>
</evidence>
<dbReference type="AlphaFoldDB" id="A0A8W8KUV6"/>
<comment type="similarity">
    <text evidence="3">Belongs to the PIGC family.</text>
</comment>
<keyword evidence="7 8" id="KW-0472">Membrane</keyword>
<evidence type="ECO:0008006" key="11">
    <source>
        <dbReference type="Google" id="ProtNLM"/>
    </source>
</evidence>
<sequence length="304" mass="34375">MEDTILLSTTVSSFPRYSKSRDRSHDVKMAARREIKWRKILYEHQNVPDNYVDESFLEEMKKNLYIRNYEYWSVVKASGEITQQISSMCLFIVSFIYMDDKRLLPDTLVLITIAVSVVGYIVSKLVDKFTTVDSSDDKNQRTVLEDLKTFVMFTGFSYCLSPVLASLTETISTDTIYAMTTVMLLANLAFHNYGVQAALVSEAFSLNAAIFASVCLASRLPTSWHAFATVLFSLQIFGLWPRLRHKIKETFPAVNVALTVVLGSLTLLALFTVSMVPAVVFILGHVFITFICPAWLISLQPLKK</sequence>
<feature type="transmembrane region" description="Helical" evidence="8">
    <location>
        <begin position="147"/>
        <end position="165"/>
    </location>
</feature>
<evidence type="ECO:0000256" key="8">
    <source>
        <dbReference type="SAM" id="Phobius"/>
    </source>
</evidence>
<comment type="pathway">
    <text evidence="2">Glycolipid biosynthesis; glycosylphosphatidylinositol-anchor biosynthesis.</text>
</comment>
<dbReference type="InterPro" id="IPR009450">
    <property type="entry name" value="Plno_GlcNAc_GPI2"/>
</dbReference>
<keyword evidence="4" id="KW-0337">GPI-anchor biosynthesis</keyword>
<evidence type="ECO:0000256" key="2">
    <source>
        <dbReference type="ARBA" id="ARBA00004687"/>
    </source>
</evidence>
<feature type="transmembrane region" description="Helical" evidence="8">
    <location>
        <begin position="279"/>
        <end position="299"/>
    </location>
</feature>
<evidence type="ECO:0000256" key="3">
    <source>
        <dbReference type="ARBA" id="ARBA00008321"/>
    </source>
</evidence>
<evidence type="ECO:0000256" key="6">
    <source>
        <dbReference type="ARBA" id="ARBA00022989"/>
    </source>
</evidence>
<evidence type="ECO:0000256" key="1">
    <source>
        <dbReference type="ARBA" id="ARBA00004141"/>
    </source>
</evidence>
<protein>
    <recommendedName>
        <fullName evidence="11">Phosphatidylinositol N-acetylglucosaminyltransferase subunit C</fullName>
    </recommendedName>
</protein>
<dbReference type="GO" id="GO:0000506">
    <property type="term" value="C:glycosylphosphatidylinositol-N-acetylglucosaminyltransferase (GPI-GnT) complex"/>
    <property type="evidence" value="ECO:0007669"/>
    <property type="project" value="TreeGrafter"/>
</dbReference>
<organism evidence="9 10">
    <name type="scientific">Magallana gigas</name>
    <name type="common">Pacific oyster</name>
    <name type="synonym">Crassostrea gigas</name>
    <dbReference type="NCBI Taxonomy" id="29159"/>
    <lineage>
        <taxon>Eukaryota</taxon>
        <taxon>Metazoa</taxon>
        <taxon>Spiralia</taxon>
        <taxon>Lophotrochozoa</taxon>
        <taxon>Mollusca</taxon>
        <taxon>Bivalvia</taxon>
        <taxon>Autobranchia</taxon>
        <taxon>Pteriomorphia</taxon>
        <taxon>Ostreida</taxon>
        <taxon>Ostreoidea</taxon>
        <taxon>Ostreidae</taxon>
        <taxon>Magallana</taxon>
    </lineage>
</organism>
<dbReference type="PANTHER" id="PTHR12982">
    <property type="entry name" value="PHOSPHATIDYLINOSITOL GLYCAN, CLASS C"/>
    <property type="match status" value="1"/>
</dbReference>
<dbReference type="GO" id="GO:0006506">
    <property type="term" value="P:GPI anchor biosynthetic process"/>
    <property type="evidence" value="ECO:0007669"/>
    <property type="project" value="UniProtKB-KW"/>
</dbReference>
<proteinExistence type="inferred from homology"/>
<keyword evidence="5 8" id="KW-0812">Transmembrane</keyword>
<feature type="transmembrane region" description="Helical" evidence="8">
    <location>
        <begin position="107"/>
        <end position="126"/>
    </location>
</feature>
<evidence type="ECO:0000313" key="10">
    <source>
        <dbReference type="Proteomes" id="UP000005408"/>
    </source>
</evidence>
<feature type="transmembrane region" description="Helical" evidence="8">
    <location>
        <begin position="171"/>
        <end position="190"/>
    </location>
</feature>
<evidence type="ECO:0000256" key="4">
    <source>
        <dbReference type="ARBA" id="ARBA00022502"/>
    </source>
</evidence>
<keyword evidence="6 8" id="KW-1133">Transmembrane helix</keyword>
<name>A0A8W8KUV6_MAGGI</name>
<keyword evidence="10" id="KW-1185">Reference proteome</keyword>
<evidence type="ECO:0000256" key="5">
    <source>
        <dbReference type="ARBA" id="ARBA00022692"/>
    </source>
</evidence>
<reference evidence="9" key="1">
    <citation type="submission" date="2022-08" db="UniProtKB">
        <authorList>
            <consortium name="EnsemblMetazoa"/>
        </authorList>
    </citation>
    <scope>IDENTIFICATION</scope>
    <source>
        <strain evidence="9">05x7-T-G4-1.051#20</strain>
    </source>
</reference>
<accession>A0A8W8KUV6</accession>
<feature type="transmembrane region" description="Helical" evidence="8">
    <location>
        <begin position="253"/>
        <end position="273"/>
    </location>
</feature>
<dbReference type="Proteomes" id="UP000005408">
    <property type="component" value="Unassembled WGS sequence"/>
</dbReference>
<dbReference type="EnsemblMetazoa" id="G25360.1">
    <property type="protein sequence ID" value="G25360.1:cds"/>
    <property type="gene ID" value="G25360"/>
</dbReference>